<accession>A0ABS8D4J9</accession>
<dbReference type="PANTHER" id="PTHR30632:SF0">
    <property type="entry name" value="SULFATE-BINDING PROTEIN"/>
    <property type="match status" value="1"/>
</dbReference>
<dbReference type="EMBL" id="JAJBZT010000003">
    <property type="protein sequence ID" value="MCB6183144.1"/>
    <property type="molecule type" value="Genomic_DNA"/>
</dbReference>
<dbReference type="NCBIfam" id="TIGR01256">
    <property type="entry name" value="modA"/>
    <property type="match status" value="1"/>
</dbReference>
<dbReference type="PANTHER" id="PTHR30632">
    <property type="entry name" value="MOLYBDATE-BINDING PERIPLASMIC PROTEIN"/>
    <property type="match status" value="1"/>
</dbReference>
<evidence type="ECO:0000256" key="1">
    <source>
        <dbReference type="ARBA" id="ARBA00009175"/>
    </source>
</evidence>
<feature type="signal peptide" evidence="4">
    <location>
        <begin position="1"/>
        <end position="23"/>
    </location>
</feature>
<dbReference type="RefSeq" id="WP_227179635.1">
    <property type="nucleotide sequence ID" value="NZ_JAJBZT010000003.1"/>
</dbReference>
<dbReference type="SUPFAM" id="SSF53850">
    <property type="entry name" value="Periplasmic binding protein-like II"/>
    <property type="match status" value="1"/>
</dbReference>
<dbReference type="Pfam" id="PF13531">
    <property type="entry name" value="SBP_bac_11"/>
    <property type="match status" value="1"/>
</dbReference>
<sequence length="251" mass="26841">MLRSLSKIVLSASILSLSVASHAEELTVSAAASLTNAFKQIAQAFESSHPNDKIQFNFAASDVLVQQISQGAPVDVLATADEDSMDKAASKQLIDKTSRVQFAGNSLVLITPVDTKVAIKSLTELNNANVQKIAVGNPASVPAGRYTKDGLSKLKLWATVEPKAVYAQSVRQALDYVARSEVEAGFVYGTDALIMKDKVKVVLRVPLDESITYPTAIVSASTHKKLAGDFVRFLQSAEGQSILGRFGFTKP</sequence>
<dbReference type="Proteomes" id="UP001165395">
    <property type="component" value="Unassembled WGS sequence"/>
</dbReference>
<evidence type="ECO:0000256" key="4">
    <source>
        <dbReference type="SAM" id="SignalP"/>
    </source>
</evidence>
<comment type="caution">
    <text evidence="5">The sequence shown here is derived from an EMBL/GenBank/DDBJ whole genome shotgun (WGS) entry which is preliminary data.</text>
</comment>
<evidence type="ECO:0000313" key="5">
    <source>
        <dbReference type="EMBL" id="MCB6183144.1"/>
    </source>
</evidence>
<evidence type="ECO:0000256" key="3">
    <source>
        <dbReference type="ARBA" id="ARBA00022729"/>
    </source>
</evidence>
<proteinExistence type="inferred from homology"/>
<name>A0ABS8D4J9_9NEIS</name>
<keyword evidence="6" id="KW-1185">Reference proteome</keyword>
<dbReference type="InterPro" id="IPR050682">
    <property type="entry name" value="ModA/WtpA"/>
</dbReference>
<dbReference type="PIRSF" id="PIRSF004846">
    <property type="entry name" value="ModA"/>
    <property type="match status" value="1"/>
</dbReference>
<dbReference type="InterPro" id="IPR005950">
    <property type="entry name" value="ModA"/>
</dbReference>
<comment type="similarity">
    <text evidence="1">Belongs to the bacterial solute-binding protein ModA family.</text>
</comment>
<protein>
    <submittedName>
        <fullName evidence="5">Molybdate ABC transporter substrate-binding protein</fullName>
    </submittedName>
</protein>
<dbReference type="Gene3D" id="3.40.190.10">
    <property type="entry name" value="Periplasmic binding protein-like II"/>
    <property type="match status" value="2"/>
</dbReference>
<keyword evidence="3 4" id="KW-0732">Signal</keyword>
<gene>
    <name evidence="5" type="primary">modA</name>
    <name evidence="5" type="ORF">LIN78_06265</name>
</gene>
<feature type="chain" id="PRO_5046230125" evidence="4">
    <location>
        <begin position="24"/>
        <end position="251"/>
    </location>
</feature>
<evidence type="ECO:0000313" key="6">
    <source>
        <dbReference type="Proteomes" id="UP001165395"/>
    </source>
</evidence>
<keyword evidence="2" id="KW-0479">Metal-binding</keyword>
<reference evidence="5" key="1">
    <citation type="submission" date="2021-10" db="EMBL/GenBank/DDBJ databases">
        <title>The complete genome sequence of Leeia sp. TBRC 13508.</title>
        <authorList>
            <person name="Charoenyingcharoen P."/>
            <person name="Yukphan P."/>
        </authorList>
    </citation>
    <scope>NUCLEOTIDE SEQUENCE</scope>
    <source>
        <strain evidence="5">TBRC 13508</strain>
    </source>
</reference>
<organism evidence="5 6">
    <name type="scientific">Leeia speluncae</name>
    <dbReference type="NCBI Taxonomy" id="2884804"/>
    <lineage>
        <taxon>Bacteria</taxon>
        <taxon>Pseudomonadati</taxon>
        <taxon>Pseudomonadota</taxon>
        <taxon>Betaproteobacteria</taxon>
        <taxon>Neisseriales</taxon>
        <taxon>Leeiaceae</taxon>
        <taxon>Leeia</taxon>
    </lineage>
</organism>
<evidence type="ECO:0000256" key="2">
    <source>
        <dbReference type="ARBA" id="ARBA00022723"/>
    </source>
</evidence>